<reference evidence="1" key="1">
    <citation type="submission" date="2023-08" db="EMBL/GenBank/DDBJ databases">
        <title>Chromosome-level Genome Assembly of mud carp (Cirrhinus molitorella).</title>
        <authorList>
            <person name="Liu H."/>
        </authorList>
    </citation>
    <scope>NUCLEOTIDE SEQUENCE</scope>
    <source>
        <strain evidence="1">Prfri</strain>
        <tissue evidence="1">Muscle</tissue>
    </source>
</reference>
<evidence type="ECO:0000313" key="2">
    <source>
        <dbReference type="Proteomes" id="UP001187343"/>
    </source>
</evidence>
<comment type="caution">
    <text evidence="1">The sequence shown here is derived from an EMBL/GenBank/DDBJ whole genome shotgun (WGS) entry which is preliminary data.</text>
</comment>
<accession>A0AA88TQZ0</accession>
<keyword evidence="2" id="KW-1185">Reference proteome</keyword>
<evidence type="ECO:0000313" key="1">
    <source>
        <dbReference type="EMBL" id="KAK2881400.1"/>
    </source>
</evidence>
<protein>
    <submittedName>
        <fullName evidence="1">Uncharacterized protein</fullName>
    </submittedName>
</protein>
<dbReference type="AlphaFoldDB" id="A0AA88TQZ0"/>
<sequence>MNKPLNSLTQSHAFLTGSPRSNYSLDTLQPPSSSSNPLQLSLIPKSLSPMWDALPYLSLTSQTSSTLPSSQLPSQRSLFLPAHLLDIPALFPCSLQHNFLTHFPFPPWPCDQSLQDGIALGSGERERGMRG</sequence>
<organism evidence="1 2">
    <name type="scientific">Cirrhinus molitorella</name>
    <name type="common">mud carp</name>
    <dbReference type="NCBI Taxonomy" id="172907"/>
    <lineage>
        <taxon>Eukaryota</taxon>
        <taxon>Metazoa</taxon>
        <taxon>Chordata</taxon>
        <taxon>Craniata</taxon>
        <taxon>Vertebrata</taxon>
        <taxon>Euteleostomi</taxon>
        <taxon>Actinopterygii</taxon>
        <taxon>Neopterygii</taxon>
        <taxon>Teleostei</taxon>
        <taxon>Ostariophysi</taxon>
        <taxon>Cypriniformes</taxon>
        <taxon>Cyprinidae</taxon>
        <taxon>Labeoninae</taxon>
        <taxon>Labeonini</taxon>
        <taxon>Cirrhinus</taxon>
    </lineage>
</organism>
<gene>
    <name evidence="1" type="ORF">Q8A67_018668</name>
</gene>
<dbReference type="EMBL" id="JAUYZG010000018">
    <property type="protein sequence ID" value="KAK2881400.1"/>
    <property type="molecule type" value="Genomic_DNA"/>
</dbReference>
<name>A0AA88TQZ0_9TELE</name>
<proteinExistence type="predicted"/>
<dbReference type="Proteomes" id="UP001187343">
    <property type="component" value="Unassembled WGS sequence"/>
</dbReference>